<feature type="compositionally biased region" description="Polar residues" evidence="1">
    <location>
        <begin position="176"/>
        <end position="186"/>
    </location>
</feature>
<gene>
    <name evidence="3" type="ORF">EHS24_008503</name>
</gene>
<feature type="region of interest" description="Disordered" evidence="1">
    <location>
        <begin position="156"/>
        <end position="268"/>
    </location>
</feature>
<keyword evidence="2" id="KW-0812">Transmembrane</keyword>
<organism evidence="3 4">
    <name type="scientific">Apiotrichum porosum</name>
    <dbReference type="NCBI Taxonomy" id="105984"/>
    <lineage>
        <taxon>Eukaryota</taxon>
        <taxon>Fungi</taxon>
        <taxon>Dikarya</taxon>
        <taxon>Basidiomycota</taxon>
        <taxon>Agaricomycotina</taxon>
        <taxon>Tremellomycetes</taxon>
        <taxon>Trichosporonales</taxon>
        <taxon>Trichosporonaceae</taxon>
        <taxon>Apiotrichum</taxon>
    </lineage>
</organism>
<evidence type="ECO:0000256" key="2">
    <source>
        <dbReference type="SAM" id="Phobius"/>
    </source>
</evidence>
<evidence type="ECO:0000313" key="3">
    <source>
        <dbReference type="EMBL" id="RSH81069.1"/>
    </source>
</evidence>
<reference evidence="3 4" key="1">
    <citation type="submission" date="2018-11" db="EMBL/GenBank/DDBJ databases">
        <title>Genome sequence of Apiotrichum porosum DSM 27194.</title>
        <authorList>
            <person name="Aliyu H."/>
            <person name="Gorte O."/>
            <person name="Ochsenreither K."/>
        </authorList>
    </citation>
    <scope>NUCLEOTIDE SEQUENCE [LARGE SCALE GENOMIC DNA]</scope>
    <source>
        <strain evidence="3 4">DSM 27194</strain>
    </source>
</reference>
<dbReference type="RefSeq" id="XP_028475788.1">
    <property type="nucleotide sequence ID" value="XM_028623814.1"/>
</dbReference>
<dbReference type="AlphaFoldDB" id="A0A427XQE5"/>
<proteinExistence type="predicted"/>
<evidence type="ECO:0000313" key="4">
    <source>
        <dbReference type="Proteomes" id="UP000279236"/>
    </source>
</evidence>
<keyword evidence="4" id="KW-1185">Reference proteome</keyword>
<name>A0A427XQE5_9TREE</name>
<feature type="compositionally biased region" description="Low complexity" evidence="1">
    <location>
        <begin position="253"/>
        <end position="267"/>
    </location>
</feature>
<feature type="compositionally biased region" description="Low complexity" evidence="1">
    <location>
        <begin position="15"/>
        <end position="35"/>
    </location>
</feature>
<protein>
    <submittedName>
        <fullName evidence="3">Uncharacterized protein</fullName>
    </submittedName>
</protein>
<accession>A0A427XQE5</accession>
<feature type="transmembrane region" description="Helical" evidence="2">
    <location>
        <begin position="58"/>
        <end position="79"/>
    </location>
</feature>
<dbReference type="Proteomes" id="UP000279236">
    <property type="component" value="Unassembled WGS sequence"/>
</dbReference>
<dbReference type="EMBL" id="RSCE01000007">
    <property type="protein sequence ID" value="RSH81069.1"/>
    <property type="molecule type" value="Genomic_DNA"/>
</dbReference>
<sequence length="339" mass="36031">MSDDDGAGVSDLFPTGTSATAVSSNSTSTSSATTTTELPLFSATNTAAAKGPNTHTDVYYYVLLGVLIVLIALAALLTYRGQRMRRRYRTAHQLALERGDPPPWWNTSDSPNIWVAGFGRNPPGPMDQWATMGGRRRERRWVRIPVLWDLVAEREPKDHRTGSVTPSSGKRVAASYASSESLTNTHVGDDGDDMILTGKSQPLTLHSLLPEPVPDYSQAAGAATAPDMRSSSGARTGFGFFRNGLPRPEPEEGAGAPATTTTAGTAAAREREIDRAAATGVPGEPVRMAVLIQMPTDGHQVPYEDGEGWAPGMELGVWEGHVAAATGTGTPLSMSDSRR</sequence>
<feature type="region of interest" description="Disordered" evidence="1">
    <location>
        <begin position="1"/>
        <end position="35"/>
    </location>
</feature>
<dbReference type="OrthoDB" id="2591812at2759"/>
<dbReference type="GeneID" id="39593046"/>
<evidence type="ECO:0000256" key="1">
    <source>
        <dbReference type="SAM" id="MobiDB-lite"/>
    </source>
</evidence>
<keyword evidence="2" id="KW-1133">Transmembrane helix</keyword>
<comment type="caution">
    <text evidence="3">The sequence shown here is derived from an EMBL/GenBank/DDBJ whole genome shotgun (WGS) entry which is preliminary data.</text>
</comment>
<keyword evidence="2" id="KW-0472">Membrane</keyword>